<reference evidence="1" key="1">
    <citation type="submission" date="2020-07" db="EMBL/GenBank/DDBJ databases">
        <title>Hypervirulent multi-drug resistant Proteus mirabilis strain with mosaic plasmid.</title>
        <authorList>
            <person name="Shelenkov A."/>
            <person name="Mikhaylova Y.V."/>
            <person name="Yanushevich Y.G."/>
            <person name="Petrova L."/>
            <person name="Fomina V."/>
            <person name="Zamyatin M."/>
            <person name="Shagin D."/>
        </authorList>
    </citation>
    <scope>NUCLEOTIDE SEQUENCE</scope>
    <source>
        <strain evidence="1">CriePir89</strain>
    </source>
</reference>
<name>A0A7D5W7E1_PROMI</name>
<gene>
    <name evidence="1" type="ORF">HZ283_00290</name>
</gene>
<dbReference type="RefSeq" id="WP_143475719.1">
    <property type="nucleotide sequence ID" value="NZ_CAYQIH010000002.1"/>
</dbReference>
<proteinExistence type="predicted"/>
<protein>
    <submittedName>
        <fullName evidence="1">Uncharacterized protein</fullName>
    </submittedName>
</protein>
<accession>A0A7D5W7E1</accession>
<sequence length="334" mass="39795">MRSTNKNTILFISPKFFGYEKEILKELELTNNVIYWDERPSNNSIYKSLLRLRCSIIIKNYNINYYKKLQKKIIHKKIDMVFILNPEAIDYDILKTIKDTVTKNNKNSKFILYLWDSVNNKPKVKRILTQFDSIFTFEKDDAKKWGAEFLPLFYSPHFENDKQTKIKYDICFIGTAHSDRINLVNTIINKIKSIKDINIYTFFYFQNKIIFQLKNLFFGKIFNSIVNFKPLTQSNVVEIMKSSRIIIDIHHPKQKGLTMRTIECLGLNKKIITTNDNIKTYDFYDPSMICIIKRDNVIIPEEFITAPNIVYKNREHYSLQQWVKKIISLEDTRE</sequence>
<dbReference type="AlphaFoldDB" id="A0A7D5W7E1"/>
<organism evidence="1">
    <name type="scientific">Proteus mirabilis</name>
    <dbReference type="NCBI Taxonomy" id="584"/>
    <lineage>
        <taxon>Bacteria</taxon>
        <taxon>Pseudomonadati</taxon>
        <taxon>Pseudomonadota</taxon>
        <taxon>Gammaproteobacteria</taxon>
        <taxon>Enterobacterales</taxon>
        <taxon>Morganellaceae</taxon>
        <taxon>Proteus</taxon>
    </lineage>
</organism>
<evidence type="ECO:0000313" key="1">
    <source>
        <dbReference type="EMBL" id="QLJ19348.1"/>
    </source>
</evidence>
<dbReference type="EMBL" id="CP059056">
    <property type="protein sequence ID" value="QLJ19348.1"/>
    <property type="molecule type" value="Genomic_DNA"/>
</dbReference>